<organism evidence="1 2">
    <name type="scientific">Paenibacillus uliginis N3/975</name>
    <dbReference type="NCBI Taxonomy" id="1313296"/>
    <lineage>
        <taxon>Bacteria</taxon>
        <taxon>Bacillati</taxon>
        <taxon>Bacillota</taxon>
        <taxon>Bacilli</taxon>
        <taxon>Bacillales</taxon>
        <taxon>Paenibacillaceae</taxon>
        <taxon>Paenibacillus</taxon>
    </lineage>
</organism>
<sequence>MTEVALNENNKMIRVIGYRELFFLMHMLESSGIAGFADPYRGSLKDELEEEWGQCKQNLLEAGLLIQKEDELEVEPIMEVFMAVMDSPYAMRIQIIRRGISVYDGYMHMLPQMVIERIEDEEKRDTFRISAIANVQSATMFLEHVFPADSSEGPQGFAAPFTISEEVYDALLPDGEEAGTDMSMNETDTKRLKRMMDEATEHGRLTLLERQGQVWKQEMLTYGFGTGGGWIAKSDGEDGVQVENYRQGKMGQAMKAFVKDLLIRMEPENGGSDNDQH</sequence>
<evidence type="ECO:0000313" key="2">
    <source>
        <dbReference type="Proteomes" id="UP000192940"/>
    </source>
</evidence>
<reference evidence="1 2" key="1">
    <citation type="submission" date="2017-04" db="EMBL/GenBank/DDBJ databases">
        <authorList>
            <person name="Afonso C.L."/>
            <person name="Miller P.J."/>
            <person name="Scott M.A."/>
            <person name="Spackman E."/>
            <person name="Goraichik I."/>
            <person name="Dimitrov K.M."/>
            <person name="Suarez D.L."/>
            <person name="Swayne D.E."/>
        </authorList>
    </citation>
    <scope>NUCLEOTIDE SEQUENCE [LARGE SCALE GENOMIC DNA]</scope>
    <source>
        <strain evidence="1 2">N3/975</strain>
    </source>
</reference>
<keyword evidence="2" id="KW-1185">Reference proteome</keyword>
<name>A0A1X7GXF3_9BACL</name>
<protein>
    <submittedName>
        <fullName evidence="1">Uncharacterized protein</fullName>
    </submittedName>
</protein>
<accession>A0A1X7GXF3</accession>
<dbReference type="Proteomes" id="UP000192940">
    <property type="component" value="Chromosome I"/>
</dbReference>
<proteinExistence type="predicted"/>
<gene>
    <name evidence="1" type="ORF">SAMN05661091_1197</name>
</gene>
<dbReference type="EMBL" id="LT840184">
    <property type="protein sequence ID" value="SMF75409.1"/>
    <property type="molecule type" value="Genomic_DNA"/>
</dbReference>
<dbReference type="RefSeq" id="WP_208918178.1">
    <property type="nucleotide sequence ID" value="NZ_LT840184.1"/>
</dbReference>
<dbReference type="AlphaFoldDB" id="A0A1X7GXF3"/>
<evidence type="ECO:0000313" key="1">
    <source>
        <dbReference type="EMBL" id="SMF75409.1"/>
    </source>
</evidence>